<protein>
    <submittedName>
        <fullName evidence="1">Uncharacterized protein</fullName>
    </submittedName>
</protein>
<organism evidence="1">
    <name type="scientific">Cyprideis torosa</name>
    <dbReference type="NCBI Taxonomy" id="163714"/>
    <lineage>
        <taxon>Eukaryota</taxon>
        <taxon>Metazoa</taxon>
        <taxon>Ecdysozoa</taxon>
        <taxon>Arthropoda</taxon>
        <taxon>Crustacea</taxon>
        <taxon>Oligostraca</taxon>
        <taxon>Ostracoda</taxon>
        <taxon>Podocopa</taxon>
        <taxon>Podocopida</taxon>
        <taxon>Cytherocopina</taxon>
        <taxon>Cytheroidea</taxon>
        <taxon>Cytherideidae</taxon>
        <taxon>Cyprideis</taxon>
    </lineage>
</organism>
<accession>A0A7R8ZIR3</accession>
<proteinExistence type="predicted"/>
<reference evidence="1" key="1">
    <citation type="submission" date="2020-11" db="EMBL/GenBank/DDBJ databases">
        <authorList>
            <person name="Tran Van P."/>
        </authorList>
    </citation>
    <scope>NUCLEOTIDE SEQUENCE</scope>
</reference>
<name>A0A7R8ZIR3_9CRUS</name>
<gene>
    <name evidence="1" type="ORF">CTOB1V02_LOCUS3919</name>
</gene>
<evidence type="ECO:0000313" key="1">
    <source>
        <dbReference type="EMBL" id="CAD7225993.1"/>
    </source>
</evidence>
<dbReference type="AlphaFoldDB" id="A0A7R8ZIR3"/>
<sequence>MPVERGVPQLKIHAPCPTPVERMPAAESSVNEPSATVQLAWRAPLVPPRGARGCLRNCLPNSLCTNGKCRPVCAGSSEVQRGGMCVTETPTVAREGPAWTLPAGMPTGREHRAYEACVENQCLSARGPLGCQDLDECASDQPPPRELQVPVPRRNRRGPHREGLPSAARVCL</sequence>
<dbReference type="EMBL" id="OB660716">
    <property type="protein sequence ID" value="CAD7225993.1"/>
    <property type="molecule type" value="Genomic_DNA"/>
</dbReference>